<dbReference type="OrthoDB" id="3144234at2759"/>
<evidence type="ECO:0000259" key="1">
    <source>
        <dbReference type="Pfam" id="PF20415"/>
    </source>
</evidence>
<evidence type="ECO:0000313" key="2">
    <source>
        <dbReference type="EMBL" id="RDB28043.1"/>
    </source>
</evidence>
<keyword evidence="3" id="KW-1185">Reference proteome</keyword>
<accession>A0A369K894</accession>
<dbReference type="InParanoid" id="A0A369K894"/>
<feature type="domain" description="DUF6699" evidence="1">
    <location>
        <begin position="25"/>
        <end position="155"/>
    </location>
</feature>
<organism evidence="2 3">
    <name type="scientific">Hypsizygus marmoreus</name>
    <name type="common">White beech mushroom</name>
    <name type="synonym">Agaricus marmoreus</name>
    <dbReference type="NCBI Taxonomy" id="39966"/>
    <lineage>
        <taxon>Eukaryota</taxon>
        <taxon>Fungi</taxon>
        <taxon>Dikarya</taxon>
        <taxon>Basidiomycota</taxon>
        <taxon>Agaricomycotina</taxon>
        <taxon>Agaricomycetes</taxon>
        <taxon>Agaricomycetidae</taxon>
        <taxon>Agaricales</taxon>
        <taxon>Tricholomatineae</taxon>
        <taxon>Lyophyllaceae</taxon>
        <taxon>Hypsizygus</taxon>
    </lineage>
</organism>
<proteinExistence type="predicted"/>
<evidence type="ECO:0000313" key="3">
    <source>
        <dbReference type="Proteomes" id="UP000076154"/>
    </source>
</evidence>
<dbReference type="STRING" id="39966.A0A369K894"/>
<gene>
    <name evidence="2" type="ORF">Hypma_002196</name>
</gene>
<dbReference type="EMBL" id="LUEZ02000013">
    <property type="protein sequence ID" value="RDB28043.1"/>
    <property type="molecule type" value="Genomic_DNA"/>
</dbReference>
<dbReference type="AlphaFoldDB" id="A0A369K894"/>
<comment type="caution">
    <text evidence="2">The sequence shown here is derived from an EMBL/GenBank/DDBJ whole genome shotgun (WGS) entry which is preliminary data.</text>
</comment>
<name>A0A369K894_HYPMA</name>
<reference evidence="2" key="1">
    <citation type="submission" date="2018-04" db="EMBL/GenBank/DDBJ databases">
        <title>Whole genome sequencing of Hypsizygus marmoreus.</title>
        <authorList>
            <person name="Choi I.-G."/>
            <person name="Min B."/>
            <person name="Kim J.-G."/>
            <person name="Kim S."/>
            <person name="Oh Y.-L."/>
            <person name="Kong W.-S."/>
            <person name="Park H."/>
            <person name="Jeong J."/>
            <person name="Song E.-S."/>
        </authorList>
    </citation>
    <scope>NUCLEOTIDE SEQUENCE [LARGE SCALE GENOMIC DNA]</scope>
    <source>
        <strain evidence="2">51987-8</strain>
    </source>
</reference>
<dbReference type="Pfam" id="PF20415">
    <property type="entry name" value="DUF6699"/>
    <property type="match status" value="1"/>
</dbReference>
<protein>
    <recommendedName>
        <fullName evidence="1">DUF6699 domain-containing protein</fullName>
    </recommendedName>
</protein>
<dbReference type="InterPro" id="IPR046522">
    <property type="entry name" value="DUF6699"/>
</dbReference>
<dbReference type="Proteomes" id="UP000076154">
    <property type="component" value="Unassembled WGS sequence"/>
</dbReference>
<sequence>MSPLTLHPLLAYSQHNIAVGHCNAILWDLREAPTSIRHVSNLDIVLTEHELSELATTPPVKSLHVVCGLFAEDWPIDARNPQGVTILDVLKAIYTCLQTQITQEEWYRMCLKQRRRVSVVFDARWRVAKDTTITHAHGVLRADCLLQHTLFAGLTVSLETEGTCILTLRCPR</sequence>